<reference evidence="4" key="1">
    <citation type="submission" date="2015-09" db="EMBL/GenBank/DDBJ databases">
        <authorList>
            <consortium name="Pathogen Informatics"/>
        </authorList>
    </citation>
    <scope>NUCLEOTIDE SEQUENCE [LARGE SCALE GENOMIC DNA]</scope>
    <source>
        <strain evidence="4">Lake Konstanz</strain>
    </source>
</reference>
<evidence type="ECO:0000313" key="3">
    <source>
        <dbReference type="EMBL" id="CUG91803.1"/>
    </source>
</evidence>
<evidence type="ECO:0000256" key="2">
    <source>
        <dbReference type="SAM" id="SignalP"/>
    </source>
</evidence>
<feature type="transmembrane region" description="Helical" evidence="1">
    <location>
        <begin position="820"/>
        <end position="845"/>
    </location>
</feature>
<proteinExistence type="predicted"/>
<dbReference type="EMBL" id="CYKH01001972">
    <property type="protein sequence ID" value="CUG91803.1"/>
    <property type="molecule type" value="Genomic_DNA"/>
</dbReference>
<keyword evidence="1" id="KW-1133">Transmembrane helix</keyword>
<accession>A0A0S4JJV5</accession>
<dbReference type="Gene3D" id="3.30.70.1230">
    <property type="entry name" value="Nucleotide cyclase"/>
    <property type="match status" value="1"/>
</dbReference>
<evidence type="ECO:0000313" key="4">
    <source>
        <dbReference type="Proteomes" id="UP000051952"/>
    </source>
</evidence>
<sequence length="1292" mass="137771">MRNTSLLLLVYLMTVVCSFQQFVGTADLVTPILSPRFPNNSVVSVALIMIQNTAGNVLGQQIRVRVAQQLLADRNITLQSYLLLTTQVSVDVLFSLSVVHVTVNVPTAQFNATWPRIASNITFSFITQPPDSNVNLPNVEYSIVPAADMGTEIGILAGLISVTKSIAAWYGPFEAQILPGLRAGVNLTCPECTVSGYFLCSGSVVCAGELKQSYASAADADIVVTAYSQANVLPLTVFQQNQVMLTNASTTPNGVYKKVIIFGNLVGDLTSAVATHNDTLGCLALDQRLAVPRAIAEVILGTFEPSVRRSPSRWISPYFDSILSNSTNSSRSHGVTISYSQIKQFIEYRRLLLGGSLEPQYDAVGQLDVYAYLTGGRPFLPIGRIANGIANTSASTLSLFFDLDNNAAAVCVLSARTLVISSDLTMLYIFNAENAQFLAVALDAITAADYAAGNAAPATASMFNTSRRILFPTSSTKRRRHIGCSFIGDSLIISTRVTAAASFSSSSSNDSSTIETLRLLPICVAPTSTSCDFFLIENISNLVVTSFATAAASNPAAPAPSSLVFSGISVGVPSMGSVVFFTNCSTSLPDGSNLGCFVNTSTLNVLKTVVVSPPSSQNSFETSHHIFSSPLRGGAAVFALDVARRVVCRLNLTDIVLASVGSISSLSWRDETSDIPVATGSNVLCIFYIDSSQRLGTVINDGLLFSQPQVYHYSYLLGEWIPQGDLAYANAQSGGAYRCMALTGGAGGSALIIPQDNVELSRVTTLLYPTTIPDCRSSEGSVLSPSQQTCVSCSSGESATADGFCRANAALADDKKWESWMLAVVVIVGVAIAVGALVAVVPCILRSLSPWHRARLIKNAPLNNTPGCVLSIAVAGSEFLWNEVSATDDDDDGHSEHSYQRKMVGGPAFMRQAMDSLSSALVRRVASHDCYISSMRGDEAVVVSSSPVKLLCVAVEVAYELSERTPPLQLICGLHFSGLSVVVTGSRNNNNNSGVLSNPLERTTLSFSYASSLMLKRRGNDITFVGEAVTVAHAIRSKSRRGRIVATQSFLDNVDEGVLKVLALKYGSASTHQIGGALYATRELIVPFVSTTFDKTGNAFEQARLRRSAKLRENNRCVRQQPQRDQENGPSFLLHSQTERESVADVLPSLPRESELSAPALIHGGSPLNHNAPTVSFLNVVQPPTANSKLLLTSTSAPRGFLETSLFGLAAVVSRTILNNLGSTSVDGGSAAFSAIVSRLHLPLSKRALKDDVDARFVAHDVVKTLAMRMVLNIPPTELAKSLAVSDRREKT</sequence>
<organism evidence="3 4">
    <name type="scientific">Bodo saltans</name>
    <name type="common">Flagellated protozoan</name>
    <dbReference type="NCBI Taxonomy" id="75058"/>
    <lineage>
        <taxon>Eukaryota</taxon>
        <taxon>Discoba</taxon>
        <taxon>Euglenozoa</taxon>
        <taxon>Kinetoplastea</taxon>
        <taxon>Metakinetoplastina</taxon>
        <taxon>Eubodonida</taxon>
        <taxon>Bodonidae</taxon>
        <taxon>Bodo</taxon>
    </lineage>
</organism>
<protein>
    <submittedName>
        <fullName evidence="3">Membrane-associated protein, putative</fullName>
    </submittedName>
</protein>
<evidence type="ECO:0000256" key="1">
    <source>
        <dbReference type="SAM" id="Phobius"/>
    </source>
</evidence>
<feature type="chain" id="PRO_5006622401" evidence="2">
    <location>
        <begin position="19"/>
        <end position="1292"/>
    </location>
</feature>
<keyword evidence="4" id="KW-1185">Reference proteome</keyword>
<name>A0A0S4JJV5_BODSA</name>
<dbReference type="SUPFAM" id="SSF55073">
    <property type="entry name" value="Nucleotide cyclase"/>
    <property type="match status" value="1"/>
</dbReference>
<keyword evidence="2" id="KW-0732">Signal</keyword>
<dbReference type="InterPro" id="IPR029787">
    <property type="entry name" value="Nucleotide_cyclase"/>
</dbReference>
<dbReference type="VEuPathDB" id="TriTrypDB:BSAL_34210"/>
<dbReference type="Proteomes" id="UP000051952">
    <property type="component" value="Unassembled WGS sequence"/>
</dbReference>
<gene>
    <name evidence="3" type="ORF">BSAL_34210</name>
</gene>
<keyword evidence="1" id="KW-0472">Membrane</keyword>
<keyword evidence="1" id="KW-0812">Transmembrane</keyword>
<feature type="signal peptide" evidence="2">
    <location>
        <begin position="1"/>
        <end position="18"/>
    </location>
</feature>